<accession>A0A9Y2MVV4</accession>
<dbReference type="KEGG" id="acab:QRX50_37855"/>
<feature type="coiled-coil region" evidence="1">
    <location>
        <begin position="71"/>
        <end position="115"/>
    </location>
</feature>
<dbReference type="InterPro" id="IPR036689">
    <property type="entry name" value="ESAT-6-like_sf"/>
</dbReference>
<dbReference type="Proteomes" id="UP001236014">
    <property type="component" value="Chromosome"/>
</dbReference>
<evidence type="ECO:0000313" key="4">
    <source>
        <dbReference type="Proteomes" id="UP001236014"/>
    </source>
</evidence>
<evidence type="ECO:0000259" key="2">
    <source>
        <dbReference type="Pfam" id="PF14751"/>
    </source>
</evidence>
<name>A0A9Y2MVV4_9PSEU</name>
<proteinExistence type="predicted"/>
<sequence length="439" mass="49084">MTAVFDKIRELAGKVEKGSTTELDDRARACRATKESVKDAKALLESVRTQLSESWHGGAGESALSSLDAFKKNREDQVEDLEESAKSFEVARDALAKAQSDARSHREDAEKLQAKLDNVWNDLSHGKGNIVLAWAQDKFIKAEALVLLADLQRVVTTYDAVLLAEGFKLRNRTGQVWELAGSEKRNPAEIAAIILREIPGLAALVAKNPKLDLALLKGDWDTIMRDPEVAQKIYDYFGFKYVESGDFYTTGEHSVQSYLGWHDIYDKMEKLIGADLDRTSAQGDNMEFTDPKTGKQYRLELWKGSYGFGGAFGGEVGFYTRDSGSQDPSGYFSAAQGDDQIKVTQQIYDKQSGKVYFTNDGQGADGTDKRHFWNLAIRSEPGVHPDQLGQRATIEVRDTDMRDRIYNEMTRYAAAHPEENLSVTKVSDHPPVLSYDWQK</sequence>
<feature type="domain" description="DUF4474" evidence="2">
    <location>
        <begin position="232"/>
        <end position="413"/>
    </location>
</feature>
<evidence type="ECO:0000313" key="3">
    <source>
        <dbReference type="EMBL" id="WIX77127.1"/>
    </source>
</evidence>
<dbReference type="Pfam" id="PF14751">
    <property type="entry name" value="DUF4474"/>
    <property type="match status" value="1"/>
</dbReference>
<protein>
    <submittedName>
        <fullName evidence="3">DUF4474 domain-containing protein</fullName>
    </submittedName>
</protein>
<evidence type="ECO:0000256" key="1">
    <source>
        <dbReference type="SAM" id="Coils"/>
    </source>
</evidence>
<keyword evidence="4" id="KW-1185">Reference proteome</keyword>
<dbReference type="SUPFAM" id="SSF140453">
    <property type="entry name" value="EsxAB dimer-like"/>
    <property type="match status" value="1"/>
</dbReference>
<organism evidence="3 4">
    <name type="scientific">Amycolatopsis carbonis</name>
    <dbReference type="NCBI Taxonomy" id="715471"/>
    <lineage>
        <taxon>Bacteria</taxon>
        <taxon>Bacillati</taxon>
        <taxon>Actinomycetota</taxon>
        <taxon>Actinomycetes</taxon>
        <taxon>Pseudonocardiales</taxon>
        <taxon>Pseudonocardiaceae</taxon>
        <taxon>Amycolatopsis</taxon>
    </lineage>
</organism>
<dbReference type="InterPro" id="IPR029322">
    <property type="entry name" value="DUF4474"/>
</dbReference>
<reference evidence="3 4" key="1">
    <citation type="submission" date="2023-06" db="EMBL/GenBank/DDBJ databases">
        <authorList>
            <person name="Oyuntsetseg B."/>
            <person name="Kim S.B."/>
        </authorList>
    </citation>
    <scope>NUCLEOTIDE SEQUENCE [LARGE SCALE GENOMIC DNA]</scope>
    <source>
        <strain evidence="3 4">2-15</strain>
    </source>
</reference>
<keyword evidence="1" id="KW-0175">Coiled coil</keyword>
<dbReference type="EMBL" id="CP127294">
    <property type="protein sequence ID" value="WIX77127.1"/>
    <property type="molecule type" value="Genomic_DNA"/>
</dbReference>
<gene>
    <name evidence="3" type="ORF">QRX50_37855</name>
</gene>
<dbReference type="AlphaFoldDB" id="A0A9Y2MVV4"/>
<dbReference type="RefSeq" id="WP_285967869.1">
    <property type="nucleotide sequence ID" value="NZ_CP127294.1"/>
</dbReference>